<dbReference type="GO" id="GO:0003677">
    <property type="term" value="F:DNA binding"/>
    <property type="evidence" value="ECO:0007669"/>
    <property type="project" value="UniProtKB-KW"/>
</dbReference>
<protein>
    <submittedName>
        <fullName evidence="8">DNA-binding NarL/FixJ family response regulator</fullName>
    </submittedName>
</protein>
<organism evidence="8 9">
    <name type="scientific">Micrococcus cohnii</name>
    <dbReference type="NCBI Taxonomy" id="993416"/>
    <lineage>
        <taxon>Bacteria</taxon>
        <taxon>Bacillati</taxon>
        <taxon>Actinomycetota</taxon>
        <taxon>Actinomycetes</taxon>
        <taxon>Micrococcales</taxon>
        <taxon>Micrococcaceae</taxon>
        <taxon>Micrococcus</taxon>
    </lineage>
</organism>
<dbReference type="Pfam" id="PF00072">
    <property type="entry name" value="Response_reg"/>
    <property type="match status" value="1"/>
</dbReference>
<feature type="domain" description="HTH luxR-type" evidence="6">
    <location>
        <begin position="144"/>
        <end position="209"/>
    </location>
</feature>
<reference evidence="8 9" key="1">
    <citation type="submission" date="2020-08" db="EMBL/GenBank/DDBJ databases">
        <title>Sequencing the genomes of 1000 actinobacteria strains.</title>
        <authorList>
            <person name="Klenk H.-P."/>
        </authorList>
    </citation>
    <scope>NUCLEOTIDE SEQUENCE [LARGE SCALE GENOMIC DNA]</scope>
    <source>
        <strain evidence="8 9">DSM 23974</strain>
    </source>
</reference>
<dbReference type="SMART" id="SM00448">
    <property type="entry name" value="REC"/>
    <property type="match status" value="1"/>
</dbReference>
<dbReference type="SUPFAM" id="SSF52172">
    <property type="entry name" value="CheY-like"/>
    <property type="match status" value="1"/>
</dbReference>
<dbReference type="PROSITE" id="PS50043">
    <property type="entry name" value="HTH_LUXR_2"/>
    <property type="match status" value="1"/>
</dbReference>
<keyword evidence="9" id="KW-1185">Reference proteome</keyword>
<dbReference type="Gene3D" id="3.40.50.2300">
    <property type="match status" value="1"/>
</dbReference>
<evidence type="ECO:0000259" key="7">
    <source>
        <dbReference type="PROSITE" id="PS50110"/>
    </source>
</evidence>
<dbReference type="InterPro" id="IPR000792">
    <property type="entry name" value="Tscrpt_reg_LuxR_C"/>
</dbReference>
<dbReference type="AlphaFoldDB" id="A0A7W7GPE4"/>
<dbReference type="SUPFAM" id="SSF46894">
    <property type="entry name" value="C-terminal effector domain of the bipartite response regulators"/>
    <property type="match status" value="1"/>
</dbReference>
<dbReference type="GO" id="GO:0000160">
    <property type="term" value="P:phosphorelay signal transduction system"/>
    <property type="evidence" value="ECO:0007669"/>
    <property type="project" value="InterPro"/>
</dbReference>
<evidence type="ECO:0000313" key="8">
    <source>
        <dbReference type="EMBL" id="MBB4735876.1"/>
    </source>
</evidence>
<dbReference type="InterPro" id="IPR011006">
    <property type="entry name" value="CheY-like_superfamily"/>
</dbReference>
<dbReference type="InterPro" id="IPR001789">
    <property type="entry name" value="Sig_transdc_resp-reg_receiver"/>
</dbReference>
<feature type="domain" description="Response regulatory" evidence="7">
    <location>
        <begin position="4"/>
        <end position="126"/>
    </location>
</feature>
<dbReference type="PANTHER" id="PTHR43214">
    <property type="entry name" value="TWO-COMPONENT RESPONSE REGULATOR"/>
    <property type="match status" value="1"/>
</dbReference>
<dbReference type="Pfam" id="PF00196">
    <property type="entry name" value="GerE"/>
    <property type="match status" value="1"/>
</dbReference>
<dbReference type="InterPro" id="IPR016032">
    <property type="entry name" value="Sig_transdc_resp-reg_C-effctor"/>
</dbReference>
<keyword evidence="4" id="KW-0804">Transcription</keyword>
<dbReference type="PRINTS" id="PR00038">
    <property type="entry name" value="HTHLUXR"/>
</dbReference>
<keyword evidence="2" id="KW-0805">Transcription regulation</keyword>
<dbReference type="EMBL" id="JACHNA010000001">
    <property type="protein sequence ID" value="MBB4735876.1"/>
    <property type="molecule type" value="Genomic_DNA"/>
</dbReference>
<dbReference type="RefSeq" id="WP_158496463.1">
    <property type="nucleotide sequence ID" value="NZ_JACHNA010000001.1"/>
</dbReference>
<evidence type="ECO:0000259" key="6">
    <source>
        <dbReference type="PROSITE" id="PS50043"/>
    </source>
</evidence>
<dbReference type="CDD" id="cd17535">
    <property type="entry name" value="REC_NarL-like"/>
    <property type="match status" value="1"/>
</dbReference>
<evidence type="ECO:0000256" key="3">
    <source>
        <dbReference type="ARBA" id="ARBA00023125"/>
    </source>
</evidence>
<dbReference type="PROSITE" id="PS50110">
    <property type="entry name" value="RESPONSE_REGULATORY"/>
    <property type="match status" value="1"/>
</dbReference>
<dbReference type="GO" id="GO:0006355">
    <property type="term" value="P:regulation of DNA-templated transcription"/>
    <property type="evidence" value="ECO:0007669"/>
    <property type="project" value="InterPro"/>
</dbReference>
<evidence type="ECO:0000256" key="5">
    <source>
        <dbReference type="PROSITE-ProRule" id="PRU00169"/>
    </source>
</evidence>
<feature type="modified residue" description="4-aspartylphosphate" evidence="5">
    <location>
        <position position="60"/>
    </location>
</feature>
<dbReference type="Proteomes" id="UP000540191">
    <property type="component" value="Unassembled WGS sequence"/>
</dbReference>
<keyword evidence="3 8" id="KW-0238">DNA-binding</keyword>
<dbReference type="InterPro" id="IPR058245">
    <property type="entry name" value="NreC/VraR/RcsB-like_REC"/>
</dbReference>
<accession>A0A7W7GPE4</accession>
<evidence type="ECO:0000256" key="4">
    <source>
        <dbReference type="ARBA" id="ARBA00023163"/>
    </source>
</evidence>
<keyword evidence="1 5" id="KW-0597">Phosphoprotein</keyword>
<name>A0A7W7GPE4_9MICC</name>
<evidence type="ECO:0000313" key="9">
    <source>
        <dbReference type="Proteomes" id="UP000540191"/>
    </source>
</evidence>
<evidence type="ECO:0000256" key="2">
    <source>
        <dbReference type="ARBA" id="ARBA00023015"/>
    </source>
</evidence>
<comment type="caution">
    <text evidence="8">The sequence shown here is derived from an EMBL/GenBank/DDBJ whole genome shotgun (WGS) entry which is preliminary data.</text>
</comment>
<proteinExistence type="predicted"/>
<dbReference type="SMART" id="SM00421">
    <property type="entry name" value="HTH_LUXR"/>
    <property type="match status" value="1"/>
</dbReference>
<gene>
    <name evidence="8" type="ORF">HDA30_001384</name>
</gene>
<dbReference type="CDD" id="cd06170">
    <property type="entry name" value="LuxR_C_like"/>
    <property type="match status" value="1"/>
</dbReference>
<sequence length="213" mass="22226">MSLRVMLVDDHPIVRSGVRAVLEAHPDLQVTAEAADGAGALAALAAESAGPEPVDVVLMDLQLGEGMDGIAATAEIRRRWPQVAVLVLTTFDTESDILAAVGAGAAGYLLKDAPSEQIADAVRQAAAGQKTLAPQVAATLMGRAAGGAEVLSAREIELLELIARGATNRGAARELFISEATVKTHLVHVYAKLGVDNRTEAVAEARRRRIIRG</sequence>
<evidence type="ECO:0000256" key="1">
    <source>
        <dbReference type="ARBA" id="ARBA00022553"/>
    </source>
</evidence>
<dbReference type="InterPro" id="IPR039420">
    <property type="entry name" value="WalR-like"/>
</dbReference>
<dbReference type="PANTHER" id="PTHR43214:SF24">
    <property type="entry name" value="TRANSCRIPTIONAL REGULATORY PROTEIN NARL-RELATED"/>
    <property type="match status" value="1"/>
</dbReference>